<dbReference type="PROSITE" id="PS00134">
    <property type="entry name" value="TRYPSIN_HIS"/>
    <property type="match status" value="1"/>
</dbReference>
<dbReference type="InterPro" id="IPR051333">
    <property type="entry name" value="CLIP_Serine_Protease"/>
</dbReference>
<dbReference type="OMA" id="SAESWIC"/>
<dbReference type="GO" id="GO:0006508">
    <property type="term" value="P:proteolysis"/>
    <property type="evidence" value="ECO:0007669"/>
    <property type="project" value="UniProtKB-KW"/>
</dbReference>
<organism evidence="7">
    <name type="scientific">Harpegnathos saltator</name>
    <name type="common">Jerdon's jumping ant</name>
    <dbReference type="NCBI Taxonomy" id="610380"/>
    <lineage>
        <taxon>Eukaryota</taxon>
        <taxon>Metazoa</taxon>
        <taxon>Ecdysozoa</taxon>
        <taxon>Arthropoda</taxon>
        <taxon>Hexapoda</taxon>
        <taxon>Insecta</taxon>
        <taxon>Pterygota</taxon>
        <taxon>Neoptera</taxon>
        <taxon>Endopterygota</taxon>
        <taxon>Hymenoptera</taxon>
        <taxon>Apocrita</taxon>
        <taxon>Aculeata</taxon>
        <taxon>Formicoidea</taxon>
        <taxon>Formicidae</taxon>
        <taxon>Ponerinae</taxon>
        <taxon>Ponerini</taxon>
        <taxon>Harpegnathos</taxon>
    </lineage>
</organism>
<dbReference type="FunFam" id="2.40.10.10:FF:000028">
    <property type="entry name" value="Serine protease easter"/>
    <property type="match status" value="1"/>
</dbReference>
<dbReference type="InterPro" id="IPR018114">
    <property type="entry name" value="TRYPSIN_HIS"/>
</dbReference>
<dbReference type="InParanoid" id="E2BB96"/>
<name>E2BB96_HARSA</name>
<dbReference type="CDD" id="cd00190">
    <property type="entry name" value="Tryp_SPc"/>
    <property type="match status" value="1"/>
</dbReference>
<reference evidence="6 7" key="1">
    <citation type="journal article" date="2010" name="Science">
        <title>Genomic comparison of the ants Camponotus floridanus and Harpegnathos saltator.</title>
        <authorList>
            <person name="Bonasio R."/>
            <person name="Zhang G."/>
            <person name="Ye C."/>
            <person name="Mutti N.S."/>
            <person name="Fang X."/>
            <person name="Qin N."/>
            <person name="Donahue G."/>
            <person name="Yang P."/>
            <person name="Li Q."/>
            <person name="Li C."/>
            <person name="Zhang P."/>
            <person name="Huang Z."/>
            <person name="Berger S.L."/>
            <person name="Reinberg D."/>
            <person name="Wang J."/>
            <person name="Liebig J."/>
        </authorList>
    </citation>
    <scope>NUCLEOTIDE SEQUENCE [LARGE SCALE GENOMIC DNA]</scope>
    <source>
        <strain evidence="6 7">R22 G/1</strain>
    </source>
</reference>
<protein>
    <submittedName>
        <fullName evidence="6">Serine protease snake</fullName>
    </submittedName>
</protein>
<evidence type="ECO:0000313" key="6">
    <source>
        <dbReference type="EMBL" id="EFN87036.1"/>
    </source>
</evidence>
<comment type="similarity">
    <text evidence="4">Belongs to the peptidase S1 family. CLIP subfamily.</text>
</comment>
<keyword evidence="6" id="KW-0645">Protease</keyword>
<dbReference type="InterPro" id="IPR001254">
    <property type="entry name" value="Trypsin_dom"/>
</dbReference>
<dbReference type="AlphaFoldDB" id="E2BB96"/>
<dbReference type="Gene3D" id="2.40.10.10">
    <property type="entry name" value="Trypsin-like serine proteases"/>
    <property type="match status" value="1"/>
</dbReference>
<dbReference type="EMBL" id="GL446951">
    <property type="protein sequence ID" value="EFN87036.1"/>
    <property type="molecule type" value="Genomic_DNA"/>
</dbReference>
<evidence type="ECO:0000256" key="3">
    <source>
        <dbReference type="ARBA" id="ARBA00023180"/>
    </source>
</evidence>
<sequence length="258" mass="28385">GVCKFLQYCPLVYDALLVGNLPITCGFVGFEPIVCCPTNNENGKDITTERIMSKLTTSSTERINTQTLIFDNTRGSLARAKCAENAEVAFDLELSAAKAGPMKPMEDTMLSFIFVVGGKNAEPKEFPHMAAIGFENEKNEILWLCGGSLISDRVVLTAAHCTFNQNWGVAKWARVGDLNLAETNDDAMPQTIRIVERILHPDYKKPSQYHDIAIVKLETPITYTVWARPACLPVDLPDIGYGGAAVATGWGRLDWGKR</sequence>
<feature type="domain" description="Peptidase S1" evidence="5">
    <location>
        <begin position="115"/>
        <end position="258"/>
    </location>
</feature>
<feature type="non-terminal residue" evidence="6">
    <location>
        <position position="1"/>
    </location>
</feature>
<dbReference type="InterPro" id="IPR001314">
    <property type="entry name" value="Peptidase_S1A"/>
</dbReference>
<dbReference type="Proteomes" id="UP000008237">
    <property type="component" value="Unassembled WGS sequence"/>
</dbReference>
<dbReference type="SMART" id="SM00020">
    <property type="entry name" value="Tryp_SPc"/>
    <property type="match status" value="1"/>
</dbReference>
<dbReference type="PANTHER" id="PTHR24260">
    <property type="match status" value="1"/>
</dbReference>
<dbReference type="STRING" id="610380.E2BB96"/>
<dbReference type="Pfam" id="PF00089">
    <property type="entry name" value="Trypsin"/>
    <property type="match status" value="1"/>
</dbReference>
<keyword evidence="1" id="KW-0732">Signal</keyword>
<keyword evidence="6" id="KW-0378">Hydrolase</keyword>
<gene>
    <name evidence="6" type="ORF">EAI_03975</name>
</gene>
<evidence type="ECO:0000313" key="7">
    <source>
        <dbReference type="Proteomes" id="UP000008237"/>
    </source>
</evidence>
<evidence type="ECO:0000259" key="5">
    <source>
        <dbReference type="PROSITE" id="PS50240"/>
    </source>
</evidence>
<evidence type="ECO:0000256" key="4">
    <source>
        <dbReference type="ARBA" id="ARBA00024195"/>
    </source>
</evidence>
<dbReference type="InterPro" id="IPR043504">
    <property type="entry name" value="Peptidase_S1_PA_chymotrypsin"/>
</dbReference>
<keyword evidence="2" id="KW-1015">Disulfide bond</keyword>
<evidence type="ECO:0000256" key="1">
    <source>
        <dbReference type="ARBA" id="ARBA00022729"/>
    </source>
</evidence>
<dbReference type="PRINTS" id="PR00722">
    <property type="entry name" value="CHYMOTRYPSIN"/>
</dbReference>
<dbReference type="PANTHER" id="PTHR24260:SF147">
    <property type="entry name" value="EG:BACR7A4.3 PROTEIN-RELATED"/>
    <property type="match status" value="1"/>
</dbReference>
<proteinExistence type="inferred from homology"/>
<accession>E2BB96</accession>
<keyword evidence="3" id="KW-0325">Glycoprotein</keyword>
<dbReference type="OrthoDB" id="6339452at2759"/>
<dbReference type="MEROPS" id="S01.B29"/>
<dbReference type="SUPFAM" id="SSF50494">
    <property type="entry name" value="Trypsin-like serine proteases"/>
    <property type="match status" value="1"/>
</dbReference>
<keyword evidence="7" id="KW-1185">Reference proteome</keyword>
<dbReference type="PROSITE" id="PS50240">
    <property type="entry name" value="TRYPSIN_DOM"/>
    <property type="match status" value="1"/>
</dbReference>
<evidence type="ECO:0000256" key="2">
    <source>
        <dbReference type="ARBA" id="ARBA00023157"/>
    </source>
</evidence>
<dbReference type="GO" id="GO:0004252">
    <property type="term" value="F:serine-type endopeptidase activity"/>
    <property type="evidence" value="ECO:0007669"/>
    <property type="project" value="InterPro"/>
</dbReference>
<dbReference type="InterPro" id="IPR009003">
    <property type="entry name" value="Peptidase_S1_PA"/>
</dbReference>